<dbReference type="AlphaFoldDB" id="A0A7S3LP58"/>
<name>A0A7S3LP58_9STRA</name>
<sequence>MAEEAVESYDGDAPGWTNREEEESTTETKLGKVYGPICWKCLGKKSVTKKLKKRRKCKSALNLNLTSETVVGENAKTDFPCTVCHGNGRTKRKQKNTQRHQLQRKKKIVRVYPPGYIVPGSKPVCFGNALSGEELCSLVGHWRIFQQIGGHRWSTDDLVTAWYAGIICERYKLTPKTHLDLGCGIGSVLMMVSWQFENATSIGIEAQKLSAQMAGRSIRYNIGNSTRISVLHGDIRDNSTVNDYFDLITGTPPYFKVKYEKNGETGRIKLAKPGYGALPSCEQSAPARYEFRGGIEEYCLAAKSHLKKDGIFVVCEGLGPHMNEKRVLQGAMKADLKILQVINVQGREDKPPLFGVYAMTHTENDSFKPREEIEKLIVRHKGGKRTSEYEKLMLQMGIPP</sequence>
<dbReference type="CDD" id="cd02440">
    <property type="entry name" value="AdoMet_MTases"/>
    <property type="match status" value="1"/>
</dbReference>
<reference evidence="2" key="1">
    <citation type="submission" date="2021-01" db="EMBL/GenBank/DDBJ databases">
        <authorList>
            <person name="Corre E."/>
            <person name="Pelletier E."/>
            <person name="Niang G."/>
            <person name="Scheremetjew M."/>
            <person name="Finn R."/>
            <person name="Kale V."/>
            <person name="Holt S."/>
            <person name="Cochrane G."/>
            <person name="Meng A."/>
            <person name="Brown T."/>
            <person name="Cohen L."/>
        </authorList>
    </citation>
    <scope>NUCLEOTIDE SEQUENCE</scope>
    <source>
        <strain evidence="2">GSBS06</strain>
    </source>
</reference>
<feature type="region of interest" description="Disordered" evidence="1">
    <location>
        <begin position="1"/>
        <end position="27"/>
    </location>
</feature>
<dbReference type="InterPro" id="IPR029063">
    <property type="entry name" value="SAM-dependent_MTases_sf"/>
</dbReference>
<proteinExistence type="predicted"/>
<feature type="compositionally biased region" description="Acidic residues" evidence="1">
    <location>
        <begin position="1"/>
        <end position="10"/>
    </location>
</feature>
<dbReference type="SUPFAM" id="SSF53335">
    <property type="entry name" value="S-adenosyl-L-methionine-dependent methyltransferases"/>
    <property type="match status" value="1"/>
</dbReference>
<accession>A0A7S3LP58</accession>
<gene>
    <name evidence="2" type="ORF">ASTO00021_LOCUS6436</name>
</gene>
<evidence type="ECO:0000313" key="2">
    <source>
        <dbReference type="EMBL" id="CAE0436167.1"/>
    </source>
</evidence>
<dbReference type="PANTHER" id="PTHR47739:SF1">
    <property type="entry name" value="TRNA1(VAL) (ADENINE(37)-N6)-METHYLTRANSFERASE"/>
    <property type="match status" value="1"/>
</dbReference>
<organism evidence="2">
    <name type="scientific">Aplanochytrium stocchinoi</name>
    <dbReference type="NCBI Taxonomy" id="215587"/>
    <lineage>
        <taxon>Eukaryota</taxon>
        <taxon>Sar</taxon>
        <taxon>Stramenopiles</taxon>
        <taxon>Bigyra</taxon>
        <taxon>Labyrinthulomycetes</taxon>
        <taxon>Thraustochytrida</taxon>
        <taxon>Thraustochytriidae</taxon>
        <taxon>Aplanochytrium</taxon>
    </lineage>
</organism>
<dbReference type="Gene3D" id="3.40.50.150">
    <property type="entry name" value="Vaccinia Virus protein VP39"/>
    <property type="match status" value="1"/>
</dbReference>
<dbReference type="PANTHER" id="PTHR47739">
    <property type="entry name" value="TRNA1(VAL) (ADENINE(37)-N6)-METHYLTRANSFERASE"/>
    <property type="match status" value="1"/>
</dbReference>
<evidence type="ECO:0000256" key="1">
    <source>
        <dbReference type="SAM" id="MobiDB-lite"/>
    </source>
</evidence>
<dbReference type="InterPro" id="IPR050210">
    <property type="entry name" value="tRNA_Adenine-N(6)_MTase"/>
</dbReference>
<protein>
    <recommendedName>
        <fullName evidence="3">Methyltransferase small domain-containing protein</fullName>
    </recommendedName>
</protein>
<evidence type="ECO:0008006" key="3">
    <source>
        <dbReference type="Google" id="ProtNLM"/>
    </source>
</evidence>
<dbReference type="EMBL" id="HBIN01008658">
    <property type="protein sequence ID" value="CAE0436167.1"/>
    <property type="molecule type" value="Transcribed_RNA"/>
</dbReference>